<dbReference type="InterPro" id="IPR018389">
    <property type="entry name" value="DctP_fam"/>
</dbReference>
<dbReference type="PROSITE" id="PS51257">
    <property type="entry name" value="PROKAR_LIPOPROTEIN"/>
    <property type="match status" value="1"/>
</dbReference>
<dbReference type="PANTHER" id="PTHR33376:SF7">
    <property type="entry name" value="C4-DICARBOXYLATE-BINDING PROTEIN DCTB"/>
    <property type="match status" value="1"/>
</dbReference>
<dbReference type="Gene3D" id="3.40.190.170">
    <property type="entry name" value="Bacterial extracellular solute-binding protein, family 7"/>
    <property type="match status" value="1"/>
</dbReference>
<organism evidence="5 6">
    <name type="scientific">Nesterenkonia halobia</name>
    <dbReference type="NCBI Taxonomy" id="37922"/>
    <lineage>
        <taxon>Bacteria</taxon>
        <taxon>Bacillati</taxon>
        <taxon>Actinomycetota</taxon>
        <taxon>Actinomycetes</taxon>
        <taxon>Micrococcales</taxon>
        <taxon>Micrococcaceae</taxon>
        <taxon>Nesterenkonia</taxon>
    </lineage>
</organism>
<evidence type="ECO:0000256" key="3">
    <source>
        <dbReference type="ARBA" id="ARBA00022729"/>
    </source>
</evidence>
<dbReference type="Pfam" id="PF03480">
    <property type="entry name" value="DctP"/>
    <property type="match status" value="1"/>
</dbReference>
<reference evidence="6" key="1">
    <citation type="journal article" date="2019" name="Int. J. Syst. Evol. Microbiol.">
        <title>The Global Catalogue of Microorganisms (GCM) 10K type strain sequencing project: providing services to taxonomists for standard genome sequencing and annotation.</title>
        <authorList>
            <consortium name="The Broad Institute Genomics Platform"/>
            <consortium name="The Broad Institute Genome Sequencing Center for Infectious Disease"/>
            <person name="Wu L."/>
            <person name="Ma J."/>
        </authorList>
    </citation>
    <scope>NUCLEOTIDE SEQUENCE [LARGE SCALE GENOMIC DNA]</scope>
    <source>
        <strain evidence="6">JCM 11483</strain>
    </source>
</reference>
<evidence type="ECO:0000313" key="6">
    <source>
        <dbReference type="Proteomes" id="UP001501736"/>
    </source>
</evidence>
<feature type="signal peptide" evidence="4">
    <location>
        <begin position="1"/>
        <end position="20"/>
    </location>
</feature>
<name>A0ABP6RGF7_9MICC</name>
<dbReference type="Proteomes" id="UP001501736">
    <property type="component" value="Unassembled WGS sequence"/>
</dbReference>
<dbReference type="RefSeq" id="WP_344721343.1">
    <property type="nucleotide sequence ID" value="NZ_BAAAYG010000009.1"/>
</dbReference>
<dbReference type="PANTHER" id="PTHR33376">
    <property type="match status" value="1"/>
</dbReference>
<evidence type="ECO:0000256" key="1">
    <source>
        <dbReference type="ARBA" id="ARBA00009023"/>
    </source>
</evidence>
<dbReference type="InterPro" id="IPR038404">
    <property type="entry name" value="TRAP_DctP_sf"/>
</dbReference>
<proteinExistence type="inferred from homology"/>
<comment type="caution">
    <text evidence="5">The sequence shown here is derived from an EMBL/GenBank/DDBJ whole genome shotgun (WGS) entry which is preliminary data.</text>
</comment>
<dbReference type="EMBL" id="BAAAYG010000009">
    <property type="protein sequence ID" value="GAA3286823.1"/>
    <property type="molecule type" value="Genomic_DNA"/>
</dbReference>
<evidence type="ECO:0000256" key="4">
    <source>
        <dbReference type="SAM" id="SignalP"/>
    </source>
</evidence>
<dbReference type="NCBIfam" id="TIGR00787">
    <property type="entry name" value="dctP"/>
    <property type="match status" value="1"/>
</dbReference>
<sequence length="331" mass="35906">MTLIRRTLAAATLLPLGLLAGCSGGADDDTVELTLAHSYTQDQTAHTCGAETIRKEVEEADAGMSVEIYDSSQLGGDSDRIASVLSGDIDIDLQGASALAAVHEPMGVVDAAYAFEDAAHVSEYFRSGASDELTEAFKERSGINVLGAWSIGPRHFTANDPIRTPEDLDGLRIRFPGSTQYLLNARALGADATTVAYEEVYLSMQQGLVDGGENPLGNIASENMDEVQEYLSLSAHQQNSNLIVMGEIYDELSADRQEVLRDAVRAAEDRMIECVAESDARLVETFEAQKGFEVVDDVDVEAFRARADDWFREHLSGESLDVYTSIKESRP</sequence>
<evidence type="ECO:0000256" key="2">
    <source>
        <dbReference type="ARBA" id="ARBA00022448"/>
    </source>
</evidence>
<dbReference type="NCBIfam" id="NF037995">
    <property type="entry name" value="TRAP_S1"/>
    <property type="match status" value="1"/>
</dbReference>
<keyword evidence="3 4" id="KW-0732">Signal</keyword>
<comment type="similarity">
    <text evidence="1">Belongs to the bacterial solute-binding protein 7 family.</text>
</comment>
<accession>A0ABP6RGF7</accession>
<dbReference type="InterPro" id="IPR004682">
    <property type="entry name" value="TRAP_DctP"/>
</dbReference>
<evidence type="ECO:0000313" key="5">
    <source>
        <dbReference type="EMBL" id="GAA3286823.1"/>
    </source>
</evidence>
<feature type="chain" id="PRO_5047436336" evidence="4">
    <location>
        <begin position="21"/>
        <end position="331"/>
    </location>
</feature>
<gene>
    <name evidence="5" type="ORF">GCM10020260_22270</name>
</gene>
<keyword evidence="6" id="KW-1185">Reference proteome</keyword>
<protein>
    <submittedName>
        <fullName evidence="5">TRAP transporter substrate-binding protein</fullName>
    </submittedName>
</protein>
<keyword evidence="2" id="KW-0813">Transport</keyword>